<keyword evidence="2" id="KW-0175">Coiled coil</keyword>
<evidence type="ECO:0000256" key="1">
    <source>
        <dbReference type="ARBA" id="ARBA00005965"/>
    </source>
</evidence>
<feature type="coiled-coil region" evidence="2">
    <location>
        <begin position="120"/>
        <end position="203"/>
    </location>
</feature>
<dbReference type="OrthoDB" id="20368at2759"/>
<feature type="non-terminal residue" evidence="5">
    <location>
        <position position="328"/>
    </location>
</feature>
<dbReference type="GO" id="GO:0043548">
    <property type="term" value="F:phosphatidylinositol 3-kinase binding"/>
    <property type="evidence" value="ECO:0007669"/>
    <property type="project" value="TreeGrafter"/>
</dbReference>
<proteinExistence type="inferred from homology"/>
<dbReference type="PANTHER" id="PTHR12768:SF4">
    <property type="entry name" value="BECLIN-1"/>
    <property type="match status" value="1"/>
</dbReference>
<dbReference type="InterPro" id="IPR007243">
    <property type="entry name" value="Atg6/Beclin"/>
</dbReference>
<dbReference type="PANTHER" id="PTHR12768">
    <property type="entry name" value="BECLIN 1"/>
    <property type="match status" value="1"/>
</dbReference>
<dbReference type="InterPro" id="IPR038274">
    <property type="entry name" value="Atg6/Beclin_C_sf"/>
</dbReference>
<dbReference type="EMBL" id="NAJN01002867">
    <property type="protein sequence ID" value="TKA47805.1"/>
    <property type="molecule type" value="Genomic_DNA"/>
</dbReference>
<dbReference type="Pfam" id="PF04111">
    <property type="entry name" value="APG6"/>
    <property type="match status" value="1"/>
</dbReference>
<protein>
    <submittedName>
        <fullName evidence="5">Uncharacterized protein</fullName>
    </submittedName>
</protein>
<dbReference type="STRING" id="331657.A0A4U0VHQ7"/>
<reference evidence="5 6" key="1">
    <citation type="submission" date="2017-03" db="EMBL/GenBank/DDBJ databases">
        <title>Genomes of endolithic fungi from Antarctica.</title>
        <authorList>
            <person name="Coleine C."/>
            <person name="Masonjones S."/>
            <person name="Stajich J.E."/>
        </authorList>
    </citation>
    <scope>NUCLEOTIDE SEQUENCE [LARGE SCALE GENOMIC DNA]</scope>
    <source>
        <strain evidence="5 6">CCFEE 5187</strain>
    </source>
</reference>
<dbReference type="AlphaFoldDB" id="A0A4U0VHQ7"/>
<dbReference type="GO" id="GO:0045324">
    <property type="term" value="P:late endosome to vacuole transport"/>
    <property type="evidence" value="ECO:0007669"/>
    <property type="project" value="TreeGrafter"/>
</dbReference>
<evidence type="ECO:0000259" key="3">
    <source>
        <dbReference type="Pfam" id="PF04111"/>
    </source>
</evidence>
<evidence type="ECO:0000259" key="4">
    <source>
        <dbReference type="Pfam" id="PF17675"/>
    </source>
</evidence>
<comment type="similarity">
    <text evidence="1">Belongs to the beclin family.</text>
</comment>
<dbReference type="Gene3D" id="1.10.418.40">
    <property type="entry name" value="Autophagy protein 6/Beclin 1"/>
    <property type="match status" value="1"/>
</dbReference>
<dbReference type="InterPro" id="IPR041691">
    <property type="entry name" value="Atg6/beclin_CC"/>
</dbReference>
<dbReference type="GO" id="GO:0006995">
    <property type="term" value="P:cellular response to nitrogen starvation"/>
    <property type="evidence" value="ECO:0007669"/>
    <property type="project" value="TreeGrafter"/>
</dbReference>
<evidence type="ECO:0000313" key="6">
    <source>
        <dbReference type="Proteomes" id="UP000308768"/>
    </source>
</evidence>
<name>A0A4U0VHQ7_9PEZI</name>
<dbReference type="GO" id="GO:0034271">
    <property type="term" value="C:phosphatidylinositol 3-kinase complex, class III, type I"/>
    <property type="evidence" value="ECO:0007669"/>
    <property type="project" value="TreeGrafter"/>
</dbReference>
<keyword evidence="6" id="KW-1185">Reference proteome</keyword>
<dbReference type="Pfam" id="PF17675">
    <property type="entry name" value="APG6_N"/>
    <property type="match status" value="1"/>
</dbReference>
<dbReference type="GO" id="GO:0034272">
    <property type="term" value="C:phosphatidylinositol 3-kinase complex, class III, type II"/>
    <property type="evidence" value="ECO:0007669"/>
    <property type="project" value="TreeGrafter"/>
</dbReference>
<gene>
    <name evidence="5" type="ORF">B0A49_13517</name>
</gene>
<dbReference type="GO" id="GO:0000407">
    <property type="term" value="C:phagophore assembly site"/>
    <property type="evidence" value="ECO:0007669"/>
    <property type="project" value="TreeGrafter"/>
</dbReference>
<comment type="caution">
    <text evidence="5">The sequence shown here is derived from an EMBL/GenBank/DDBJ whole genome shotgun (WGS) entry which is preliminary data.</text>
</comment>
<sequence length="328" mass="37014">MSYVLLTDSQVNPRPEVQAIIPKSPRKGRRRSVGTKTGDVEDDTLLSHKMETTAHLFEILSSRSDIDHPICAECTEVLVEGLQKRLATASKERDAYVEYLKEANNDIPTEEERQQAQNDLAILHEREQKAFQELEKLEAEKVAMDEELSALQAEARRLDIEEEAFWQERNAFTTTFSSFQNTRDSLSVQLSHVSQQLEALQRTNVYNDTFCIGHDGNFGTINGLRLGRLSHLPVEWSEINAAWGQALLLLAVVAEKLDYEFQGYVLHPLGSASTIDKLEYPQQTSTNDPTHPAKPKVSHFDLYCAGDLPLGLGFLHRRFDGAMVAFLD</sequence>
<accession>A0A4U0VHQ7</accession>
<feature type="domain" description="Atg6 BARA" evidence="3">
    <location>
        <begin position="200"/>
        <end position="328"/>
    </location>
</feature>
<dbReference type="GO" id="GO:0030674">
    <property type="term" value="F:protein-macromolecule adaptor activity"/>
    <property type="evidence" value="ECO:0007669"/>
    <property type="project" value="TreeGrafter"/>
</dbReference>
<evidence type="ECO:0000313" key="5">
    <source>
        <dbReference type="EMBL" id="TKA47805.1"/>
    </source>
</evidence>
<feature type="domain" description="Atg6/beclin coiled-coil" evidence="4">
    <location>
        <begin position="69"/>
        <end position="197"/>
    </location>
</feature>
<dbReference type="GO" id="GO:0000045">
    <property type="term" value="P:autophagosome assembly"/>
    <property type="evidence" value="ECO:0007669"/>
    <property type="project" value="TreeGrafter"/>
</dbReference>
<evidence type="ECO:0000256" key="2">
    <source>
        <dbReference type="SAM" id="Coils"/>
    </source>
</evidence>
<dbReference type="GO" id="GO:0000423">
    <property type="term" value="P:mitophagy"/>
    <property type="evidence" value="ECO:0007669"/>
    <property type="project" value="TreeGrafter"/>
</dbReference>
<dbReference type="Gene3D" id="6.10.250.3110">
    <property type="match status" value="1"/>
</dbReference>
<dbReference type="Proteomes" id="UP000308768">
    <property type="component" value="Unassembled WGS sequence"/>
</dbReference>
<dbReference type="InterPro" id="IPR040455">
    <property type="entry name" value="Atg6_BARA"/>
</dbReference>
<organism evidence="5 6">
    <name type="scientific">Cryomyces minteri</name>
    <dbReference type="NCBI Taxonomy" id="331657"/>
    <lineage>
        <taxon>Eukaryota</taxon>
        <taxon>Fungi</taxon>
        <taxon>Dikarya</taxon>
        <taxon>Ascomycota</taxon>
        <taxon>Pezizomycotina</taxon>
        <taxon>Dothideomycetes</taxon>
        <taxon>Dothideomycetes incertae sedis</taxon>
        <taxon>Cryomyces</taxon>
    </lineage>
</organism>